<dbReference type="EMBL" id="JAWIZZ010000040">
    <property type="protein sequence ID" value="KAK5780622.1"/>
    <property type="molecule type" value="Genomic_DNA"/>
</dbReference>
<keyword evidence="2" id="KW-1185">Reference proteome</keyword>
<accession>A0AAN7WRI2</accession>
<sequence>MDIITWPEESQIKPRDISNLKNDPIYKYIKSLCYKTGVISSILYLLTLGAIRPALQRHYEQRQEFILAVLLRLRRTLTILMSRIKDKNVAQFKFNKDKTKMDRMIQTDLPSYDVWTSHDTIYGQRTEEEDEKSFINHKLRRINYCMNQHAIIMRHLDTTEWFTFQLKLLTDQVEASREKTIKDVCSKSENVTQSIREIKGWFVNGRIS</sequence>
<organism evidence="1 2">
    <name type="scientific">Arxiozyma heterogenica</name>
    <dbReference type="NCBI Taxonomy" id="278026"/>
    <lineage>
        <taxon>Eukaryota</taxon>
        <taxon>Fungi</taxon>
        <taxon>Dikarya</taxon>
        <taxon>Ascomycota</taxon>
        <taxon>Saccharomycotina</taxon>
        <taxon>Saccharomycetes</taxon>
        <taxon>Saccharomycetales</taxon>
        <taxon>Saccharomycetaceae</taxon>
        <taxon>Arxiozyma</taxon>
    </lineage>
</organism>
<gene>
    <name evidence="1" type="ORF">RI543_001744</name>
</gene>
<name>A0AAN7WRI2_9SACH</name>
<dbReference type="AlphaFoldDB" id="A0AAN7WRI2"/>
<proteinExistence type="predicted"/>
<evidence type="ECO:0000313" key="1">
    <source>
        <dbReference type="EMBL" id="KAK5780622.1"/>
    </source>
</evidence>
<reference evidence="2" key="1">
    <citation type="submission" date="2023-07" db="EMBL/GenBank/DDBJ databases">
        <title>A draft genome of Kazachstania heterogenica Y-27499.</title>
        <authorList>
            <person name="Donic C."/>
            <person name="Kralova J.S."/>
            <person name="Fidel L."/>
            <person name="Ben-Dor S."/>
            <person name="Jung S."/>
        </authorList>
    </citation>
    <scope>NUCLEOTIDE SEQUENCE [LARGE SCALE GENOMIC DNA]</scope>
    <source>
        <strain evidence="2">Y27499</strain>
    </source>
</reference>
<evidence type="ECO:0000313" key="2">
    <source>
        <dbReference type="Proteomes" id="UP001306508"/>
    </source>
</evidence>
<dbReference type="Proteomes" id="UP001306508">
    <property type="component" value="Unassembled WGS sequence"/>
</dbReference>
<comment type="caution">
    <text evidence="1">The sequence shown here is derived from an EMBL/GenBank/DDBJ whole genome shotgun (WGS) entry which is preliminary data.</text>
</comment>
<protein>
    <submittedName>
        <fullName evidence="1">Uncharacterized protein</fullName>
    </submittedName>
</protein>